<protein>
    <submittedName>
        <fullName evidence="2">Uncharacterized protein</fullName>
    </submittedName>
</protein>
<dbReference type="Proteomes" id="UP000028701">
    <property type="component" value="Unassembled WGS sequence"/>
</dbReference>
<evidence type="ECO:0000313" key="3">
    <source>
        <dbReference type="Proteomes" id="UP000028701"/>
    </source>
</evidence>
<dbReference type="AlphaFoldDB" id="A0A081CRN7"/>
<keyword evidence="1" id="KW-1133">Transmembrane helix</keyword>
<accession>A0A081CRN7</accession>
<gene>
    <name evidence="2" type="ORF">RRU01S_04_01550</name>
</gene>
<reference evidence="2 3" key="1">
    <citation type="submission" date="2014-08" db="EMBL/GenBank/DDBJ databases">
        <title>Whole genome shotgun sequence of Rhizobium rubi NBRC 13261.</title>
        <authorList>
            <person name="Katano-Makiyama Y."/>
            <person name="Hosoyama A."/>
            <person name="Hashimoto M."/>
            <person name="Hosoyama Y."/>
            <person name="Noguchi M."/>
            <person name="Tsuchikane K."/>
            <person name="Uohara A."/>
            <person name="Ohji S."/>
            <person name="Ichikawa N."/>
            <person name="Kimura A."/>
            <person name="Yamazoe A."/>
            <person name="Fujita N."/>
        </authorList>
    </citation>
    <scope>NUCLEOTIDE SEQUENCE [LARGE SCALE GENOMIC DNA]</scope>
    <source>
        <strain evidence="2 3">NBRC 13261</strain>
    </source>
</reference>
<evidence type="ECO:0000256" key="1">
    <source>
        <dbReference type="SAM" id="Phobius"/>
    </source>
</evidence>
<dbReference type="RefSeq" id="WP_268822148.1">
    <property type="nucleotide sequence ID" value="NZ_BBJU01000004.1"/>
</dbReference>
<name>A0A081CRN7_9HYPH</name>
<feature type="transmembrane region" description="Helical" evidence="1">
    <location>
        <begin position="24"/>
        <end position="41"/>
    </location>
</feature>
<keyword evidence="1" id="KW-0472">Membrane</keyword>
<proteinExistence type="predicted"/>
<keyword evidence="1" id="KW-0812">Transmembrane</keyword>
<comment type="caution">
    <text evidence="2">The sequence shown here is derived from an EMBL/GenBank/DDBJ whole genome shotgun (WGS) entry which is preliminary data.</text>
</comment>
<dbReference type="EMBL" id="BBJU01000004">
    <property type="protein sequence ID" value="GAK69333.1"/>
    <property type="molecule type" value="Genomic_DNA"/>
</dbReference>
<organism evidence="2 3">
    <name type="scientific">Agrobacterium rubi TR3 = NBRC 13261</name>
    <dbReference type="NCBI Taxonomy" id="1368415"/>
    <lineage>
        <taxon>Bacteria</taxon>
        <taxon>Pseudomonadati</taxon>
        <taxon>Pseudomonadota</taxon>
        <taxon>Alphaproteobacteria</taxon>
        <taxon>Hyphomicrobiales</taxon>
        <taxon>Rhizobiaceae</taxon>
        <taxon>Rhizobium/Agrobacterium group</taxon>
        <taxon>Agrobacterium</taxon>
    </lineage>
</organism>
<evidence type="ECO:0000313" key="2">
    <source>
        <dbReference type="EMBL" id="GAK69333.1"/>
    </source>
</evidence>
<sequence length="42" mass="4521">MYDLNQPIFTYAGALMPERKESKVRGVLLAVCAGLLLAALAI</sequence>